<evidence type="ECO:0000256" key="1">
    <source>
        <dbReference type="ARBA" id="ARBA00009156"/>
    </source>
</evidence>
<evidence type="ECO:0000256" key="2">
    <source>
        <dbReference type="ARBA" id="ARBA00022679"/>
    </source>
</evidence>
<dbReference type="InterPro" id="IPR050406">
    <property type="entry name" value="FGGY_Carb_Kinase"/>
</dbReference>
<dbReference type="PIRSF" id="PIRSF000538">
    <property type="entry name" value="GlpK"/>
    <property type="match status" value="1"/>
</dbReference>
<dbReference type="InterPro" id="IPR000577">
    <property type="entry name" value="Carb_kinase_FGGY"/>
</dbReference>
<comment type="similarity">
    <text evidence="1 4">Belongs to the FGGY kinase family.</text>
</comment>
<dbReference type="PANTHER" id="PTHR43095:SF3">
    <property type="entry name" value="L-XYLULOSE_3-KETO-L-GULONATE KINASE"/>
    <property type="match status" value="1"/>
</dbReference>
<dbReference type="InterPro" id="IPR018485">
    <property type="entry name" value="FGGY_C"/>
</dbReference>
<keyword evidence="2 4" id="KW-0808">Transferase</keyword>
<dbReference type="Gene3D" id="3.30.420.40">
    <property type="match status" value="2"/>
</dbReference>
<dbReference type="Pfam" id="PF00370">
    <property type="entry name" value="FGGY_N"/>
    <property type="match status" value="1"/>
</dbReference>
<feature type="domain" description="Carbohydrate kinase FGGY N-terminal" evidence="6">
    <location>
        <begin position="6"/>
        <end position="250"/>
    </location>
</feature>
<dbReference type="Proteomes" id="UP000032067">
    <property type="component" value="Unassembled WGS sequence"/>
</dbReference>
<evidence type="ECO:0000256" key="3">
    <source>
        <dbReference type="ARBA" id="ARBA00022777"/>
    </source>
</evidence>
<comment type="caution">
    <text evidence="8">The sequence shown here is derived from an EMBL/GenBank/DDBJ whole genome shotgun (WGS) entry which is preliminary data.</text>
</comment>
<dbReference type="GO" id="GO:0016773">
    <property type="term" value="F:phosphotransferase activity, alcohol group as acceptor"/>
    <property type="evidence" value="ECO:0007669"/>
    <property type="project" value="InterPro"/>
</dbReference>
<dbReference type="PROSITE" id="PS00445">
    <property type="entry name" value="FGGY_KINASES_2"/>
    <property type="match status" value="1"/>
</dbReference>
<evidence type="ECO:0000259" key="7">
    <source>
        <dbReference type="Pfam" id="PF02782"/>
    </source>
</evidence>
<dbReference type="InterPro" id="IPR018484">
    <property type="entry name" value="FGGY_N"/>
</dbReference>
<evidence type="ECO:0000313" key="8">
    <source>
        <dbReference type="EMBL" id="KIQ30560.1"/>
    </source>
</evidence>
<dbReference type="Pfam" id="PF02782">
    <property type="entry name" value="FGGY_C"/>
    <property type="match status" value="1"/>
</dbReference>
<sequence>MMPNILIGVDMGSSSLKALALEAGSGRAVALSRMPLPHDRLAGGGCEVRAAAIRAALTHVLRDVAHQLGPRAAEVRAMACTGHGAGLYALDANNELVGGRAVASTDQRADARARTLARSHGTRLFDDVGCGPWPGQPTVIAAELLGADAVQRGELRRLLFAKDYLGFLLTGEIATDASDASTAGLVSLATGGWSQIAFDASGLTDLGAHNFGPILPSGTVLGKLRPSEAALCGLPAGIPVAMGAIDLLASMTAICAEGRGRAVQVFGTWCVNAVIGPVMEPKPAVASVVNFGRTHERLYMENSPSSMANIAWLAGVLALPDARAVVDLAMTVPLGANGLRFAPFINGGGGVTAGFVGLKSHHTRADMARAVVDAVAALHVRQTARLAAGGLAVSASTVLGGGASDARLVRLLASLLGRPVERCADDETGARGAALYAALSQGLDDGAEGSALLAPCDLIEPDARDARAHADFNADFNELIDSMSPVFTHIAGGAQSAARPPEDARTAARSAEVSP</sequence>
<dbReference type="InterPro" id="IPR018483">
    <property type="entry name" value="Carb_kinase_FGGY_CS"/>
</dbReference>
<dbReference type="GO" id="GO:0005975">
    <property type="term" value="P:carbohydrate metabolic process"/>
    <property type="evidence" value="ECO:0007669"/>
    <property type="project" value="InterPro"/>
</dbReference>
<dbReference type="EMBL" id="JXQQ01000039">
    <property type="protein sequence ID" value="KIQ30560.1"/>
    <property type="molecule type" value="Genomic_DNA"/>
</dbReference>
<organism evidence="8 9">
    <name type="scientific">Variovorax paradoxus</name>
    <dbReference type="NCBI Taxonomy" id="34073"/>
    <lineage>
        <taxon>Bacteria</taxon>
        <taxon>Pseudomonadati</taxon>
        <taxon>Pseudomonadota</taxon>
        <taxon>Betaproteobacteria</taxon>
        <taxon>Burkholderiales</taxon>
        <taxon>Comamonadaceae</taxon>
        <taxon>Variovorax</taxon>
    </lineage>
</organism>
<keyword evidence="3 4" id="KW-0418">Kinase</keyword>
<gene>
    <name evidence="8" type="ORF">RT97_17240</name>
</gene>
<dbReference type="PANTHER" id="PTHR43095">
    <property type="entry name" value="SUGAR KINASE"/>
    <property type="match status" value="1"/>
</dbReference>
<dbReference type="InterPro" id="IPR043129">
    <property type="entry name" value="ATPase_NBD"/>
</dbReference>
<dbReference type="GO" id="GO:0016301">
    <property type="term" value="F:kinase activity"/>
    <property type="evidence" value="ECO:0007669"/>
    <property type="project" value="UniProtKB-KW"/>
</dbReference>
<evidence type="ECO:0000256" key="5">
    <source>
        <dbReference type="SAM" id="MobiDB-lite"/>
    </source>
</evidence>
<dbReference type="SUPFAM" id="SSF53067">
    <property type="entry name" value="Actin-like ATPase domain"/>
    <property type="match status" value="2"/>
</dbReference>
<name>A0A0D0MMJ3_VARPD</name>
<dbReference type="RefSeq" id="WP_042580022.1">
    <property type="nucleotide sequence ID" value="NZ_JXQQ01000039.1"/>
</dbReference>
<reference evidence="8 9" key="1">
    <citation type="submission" date="2014-12" db="EMBL/GenBank/DDBJ databases">
        <title>16Stimator: statistical estimation of ribosomal gene copy numbers from draft genome assemblies.</title>
        <authorList>
            <person name="Perisin M.A."/>
            <person name="Vetter M."/>
            <person name="Gilbert J.A."/>
            <person name="Bergelson J."/>
        </authorList>
    </citation>
    <scope>NUCLEOTIDE SEQUENCE [LARGE SCALE GENOMIC DNA]</scope>
    <source>
        <strain evidence="8 9">MEDvA23</strain>
    </source>
</reference>
<dbReference type="OrthoDB" id="9805576at2"/>
<evidence type="ECO:0000256" key="4">
    <source>
        <dbReference type="RuleBase" id="RU003733"/>
    </source>
</evidence>
<accession>A0A0D0MMJ3</accession>
<dbReference type="AlphaFoldDB" id="A0A0D0MMJ3"/>
<evidence type="ECO:0000259" key="6">
    <source>
        <dbReference type="Pfam" id="PF00370"/>
    </source>
</evidence>
<proteinExistence type="inferred from homology"/>
<protein>
    <submittedName>
        <fullName evidence="8">Carbohydrate kinase</fullName>
    </submittedName>
</protein>
<feature type="region of interest" description="Disordered" evidence="5">
    <location>
        <begin position="493"/>
        <end position="515"/>
    </location>
</feature>
<feature type="domain" description="Carbohydrate kinase FGGY C-terminal" evidence="7">
    <location>
        <begin position="265"/>
        <end position="439"/>
    </location>
</feature>
<evidence type="ECO:0000313" key="9">
    <source>
        <dbReference type="Proteomes" id="UP000032067"/>
    </source>
</evidence>